<feature type="region of interest" description="Disordered" evidence="1">
    <location>
        <begin position="392"/>
        <end position="419"/>
    </location>
</feature>
<dbReference type="GeneID" id="35595838"/>
<keyword evidence="2" id="KW-0812">Transmembrane</keyword>
<proteinExistence type="predicted"/>
<evidence type="ECO:0000256" key="1">
    <source>
        <dbReference type="SAM" id="MobiDB-lite"/>
    </source>
</evidence>
<feature type="compositionally biased region" description="Basic and acidic residues" evidence="1">
    <location>
        <begin position="407"/>
        <end position="419"/>
    </location>
</feature>
<keyword evidence="2" id="KW-0472">Membrane</keyword>
<feature type="region of interest" description="Disordered" evidence="1">
    <location>
        <begin position="268"/>
        <end position="297"/>
    </location>
</feature>
<dbReference type="EMBL" id="FJUY01000001">
    <property type="protein sequence ID" value="CZT14470.1"/>
    <property type="molecule type" value="Genomic_DNA"/>
</dbReference>
<protein>
    <submittedName>
        <fullName evidence="3">Uncharacterized protein</fullName>
    </submittedName>
</protein>
<feature type="compositionally biased region" description="Basic and acidic residues" evidence="1">
    <location>
        <begin position="190"/>
        <end position="203"/>
    </location>
</feature>
<dbReference type="OrthoDB" id="5423884at2759"/>
<feature type="region of interest" description="Disordered" evidence="1">
    <location>
        <begin position="457"/>
        <end position="496"/>
    </location>
</feature>
<dbReference type="RefSeq" id="XP_023621367.1">
    <property type="nucleotide sequence ID" value="XM_023765599.1"/>
</dbReference>
<keyword evidence="4" id="KW-1185">Reference proteome</keyword>
<evidence type="ECO:0000256" key="2">
    <source>
        <dbReference type="SAM" id="Phobius"/>
    </source>
</evidence>
<organism evidence="3 4">
    <name type="scientific">Ramularia collo-cygni</name>
    <dbReference type="NCBI Taxonomy" id="112498"/>
    <lineage>
        <taxon>Eukaryota</taxon>
        <taxon>Fungi</taxon>
        <taxon>Dikarya</taxon>
        <taxon>Ascomycota</taxon>
        <taxon>Pezizomycotina</taxon>
        <taxon>Dothideomycetes</taxon>
        <taxon>Dothideomycetidae</taxon>
        <taxon>Mycosphaerellales</taxon>
        <taxon>Mycosphaerellaceae</taxon>
        <taxon>Ramularia</taxon>
    </lineage>
</organism>
<sequence length="496" mass="54290">MPVLPRVPPSKRDLPALHLSADRLLSTGERLTSDEAAAAGSKRALPPLSIDSDALFAPLALLGPPKAAPPSKRQWPSFFPSLSISSDALLAPLERLAPKPKPTTWKRNLPPLSLSSDAILAPLRQQGAQEEEASMSKRAGGSEDVFDKISVKRLQSNPPQSSASKRDTPHSGLSSASLLDNVPVVGRPLLRGEEETPNTKRDASPLLKLDSEQVMNSLPLSKLGLERLQSSPPPSAPPTKRENEASKPPPFVQVNSLKFLDKLSRVDVLHPLDPPPPASKRNEDSAEDREGPPVVGVNTQQFTDKLKRKTGVDPDPLHRNKALYLRQANTILIPAQYAGIDSGPSPGAVAGIVLGSVAGFLLIVWLLWLISNGGGVLRSSTYVEDDIVVSRHRSRSPGTRRSHRSHRTEMTSRSPRRERVIRQERIVRDRSMPARETSRLRDTVIMDEQIRPERRVEGDDIVEVIEEHSSVSVPPPRRSKGRQSSSGYRRGEYSGI</sequence>
<dbReference type="Proteomes" id="UP000225277">
    <property type="component" value="Unassembled WGS sequence"/>
</dbReference>
<gene>
    <name evidence="3" type="ORF">RCC_00449</name>
</gene>
<dbReference type="AlphaFoldDB" id="A0A2D3UQK4"/>
<name>A0A2D3UQK4_9PEZI</name>
<feature type="compositionally biased region" description="Basic and acidic residues" evidence="1">
    <location>
        <begin position="280"/>
        <end position="291"/>
    </location>
</feature>
<feature type="compositionally biased region" description="Basic residues" evidence="1">
    <location>
        <begin position="392"/>
        <end position="406"/>
    </location>
</feature>
<feature type="compositionally biased region" description="Polar residues" evidence="1">
    <location>
        <begin position="153"/>
        <end position="163"/>
    </location>
</feature>
<feature type="region of interest" description="Disordered" evidence="1">
    <location>
        <begin position="124"/>
        <end position="252"/>
    </location>
</feature>
<accession>A0A2D3UQK4</accession>
<feature type="transmembrane region" description="Helical" evidence="2">
    <location>
        <begin position="348"/>
        <end position="370"/>
    </location>
</feature>
<evidence type="ECO:0000313" key="4">
    <source>
        <dbReference type="Proteomes" id="UP000225277"/>
    </source>
</evidence>
<keyword evidence="2" id="KW-1133">Transmembrane helix</keyword>
<reference evidence="3 4" key="1">
    <citation type="submission" date="2016-03" db="EMBL/GenBank/DDBJ databases">
        <authorList>
            <person name="Ploux O."/>
        </authorList>
    </citation>
    <scope>NUCLEOTIDE SEQUENCE [LARGE SCALE GENOMIC DNA]</scope>
    <source>
        <strain evidence="3 4">URUG2</strain>
    </source>
</reference>
<evidence type="ECO:0000313" key="3">
    <source>
        <dbReference type="EMBL" id="CZT14470.1"/>
    </source>
</evidence>